<dbReference type="GO" id="GO:0009252">
    <property type="term" value="P:peptidoglycan biosynthetic process"/>
    <property type="evidence" value="ECO:0007669"/>
    <property type="project" value="TreeGrafter"/>
</dbReference>
<evidence type="ECO:0000313" key="3">
    <source>
        <dbReference type="Proteomes" id="UP000321934"/>
    </source>
</evidence>
<dbReference type="SUPFAM" id="SSF53822">
    <property type="entry name" value="Periplasmic binding protein-like I"/>
    <property type="match status" value="1"/>
</dbReference>
<dbReference type="CDD" id="cd06339">
    <property type="entry name" value="PBP1_YraM_LppC_lipoprotein-like"/>
    <property type="match status" value="1"/>
</dbReference>
<name>A0A5B8XET6_9RICK</name>
<proteinExistence type="predicted"/>
<dbReference type="InterPro" id="IPR028082">
    <property type="entry name" value="Peripla_BP_I"/>
</dbReference>
<gene>
    <name evidence="2" type="ORF">Deia_00112</name>
</gene>
<evidence type="ECO:0000256" key="1">
    <source>
        <dbReference type="ARBA" id="ARBA00023136"/>
    </source>
</evidence>
<dbReference type="OrthoDB" id="7210494at2"/>
<dbReference type="GO" id="GO:0030234">
    <property type="term" value="F:enzyme regulator activity"/>
    <property type="evidence" value="ECO:0007669"/>
    <property type="project" value="TreeGrafter"/>
</dbReference>
<reference evidence="2 3" key="1">
    <citation type="journal article" date="2019" name="ISME J.">
        <title>Deianiraea, an extracellular bacterium associated with the ciliate Paramecium, suggests an alternative scenario for the evolution of Rickettsiales.</title>
        <authorList>
            <person name="Castelli M."/>
            <person name="Sabaneyeva E."/>
            <person name="Lanzoni O."/>
            <person name="Lebedeva N."/>
            <person name="Floriano A.M."/>
            <person name="Gaiarsa S."/>
            <person name="Benken K."/>
            <person name="Modeo L."/>
            <person name="Bandi C."/>
            <person name="Potekhin A."/>
            <person name="Sassera D."/>
            <person name="Petroni G."/>
        </authorList>
    </citation>
    <scope>NUCLEOTIDE SEQUENCE [LARGE SCALE GENOMIC DNA]</scope>
    <source>
        <strain evidence="2">CyL4-1</strain>
    </source>
</reference>
<dbReference type="InterPro" id="IPR007443">
    <property type="entry name" value="LpoA"/>
</dbReference>
<dbReference type="PROSITE" id="PS51257">
    <property type="entry name" value="PROKAR_LIPOPROTEIN"/>
    <property type="match status" value="1"/>
</dbReference>
<dbReference type="PANTHER" id="PTHR38038:SF1">
    <property type="entry name" value="PENICILLIN-BINDING PROTEIN ACTIVATOR LPOA"/>
    <property type="match status" value="1"/>
</dbReference>
<keyword evidence="3" id="KW-1185">Reference proteome</keyword>
<dbReference type="Gene3D" id="3.40.50.2300">
    <property type="match status" value="2"/>
</dbReference>
<dbReference type="GO" id="GO:0031241">
    <property type="term" value="C:periplasmic side of cell outer membrane"/>
    <property type="evidence" value="ECO:0007669"/>
    <property type="project" value="TreeGrafter"/>
</dbReference>
<accession>A0A5B8XET6</accession>
<sequence>MFVFLKFLVLSLLLVSCGGRNFLFNLKKDKSQNNQIGRVKDTDGKDLVSVEKEKQVATDELNQSANQSELENMYDKMLDGQKMKGKNIYKIAFLAPLSGPNKTIGQSTLDGIKMAMLDSGSNNINLFPFDTAALDMKVIAEKIKSENVDVVLGPIFSQDVEDLVNSFIKISAPIITFSNNAALTKYNSIEIFGVSPIDKIKVAIDYARQNGRQNFAALIKSDAGSIGIQKAITSEVKSTKSALLSIGFYDDSQTRISSSINTILKSRSVTFNIAKDGTPYLMNIKDLQKMEKSGQKPQNQEIRNLDVIITDAGGQFLDTLLSEMDSAGMLKKDIMIISISDSVEVGVLNHDVKFITYDKERFNVFEKFYKETYSTKPTTFSALGYDATGVLLTLFANNNFSYDALHDKAGFIGVSGEFRFGKNHIVERKYCIYGISNNAISKIR</sequence>
<dbReference type="Proteomes" id="UP000321934">
    <property type="component" value="Chromosome"/>
</dbReference>
<dbReference type="PANTHER" id="PTHR38038">
    <property type="entry name" value="PENICILLIN-BINDING PROTEIN ACTIVATOR LPOA"/>
    <property type="match status" value="1"/>
</dbReference>
<keyword evidence="1" id="KW-0472">Membrane</keyword>
<evidence type="ECO:0000313" key="2">
    <source>
        <dbReference type="EMBL" id="QED22924.1"/>
    </source>
</evidence>
<organism evidence="2 3">
    <name type="scientific">Candidatus Deianiraea vastatrix</name>
    <dbReference type="NCBI Taxonomy" id="2163644"/>
    <lineage>
        <taxon>Bacteria</taxon>
        <taxon>Pseudomonadati</taxon>
        <taxon>Pseudomonadota</taxon>
        <taxon>Alphaproteobacteria</taxon>
        <taxon>Rickettsiales</taxon>
        <taxon>Candidatus Deianiraeaceae</taxon>
        <taxon>Candidatus Deianiraea</taxon>
    </lineage>
</organism>
<protein>
    <submittedName>
        <fullName evidence="2">LpoA-like penicillin-binding protein activator</fullName>
    </submittedName>
</protein>
<dbReference type="Pfam" id="PF04348">
    <property type="entry name" value="LppC"/>
    <property type="match status" value="1"/>
</dbReference>
<dbReference type="AlphaFoldDB" id="A0A5B8XET6"/>
<dbReference type="RefSeq" id="WP_146820231.1">
    <property type="nucleotide sequence ID" value="NZ_CP029077.1"/>
</dbReference>
<dbReference type="EMBL" id="CP029077">
    <property type="protein sequence ID" value="QED22924.1"/>
    <property type="molecule type" value="Genomic_DNA"/>
</dbReference>